<dbReference type="SUPFAM" id="SSF47090">
    <property type="entry name" value="PGBD-like"/>
    <property type="match status" value="1"/>
</dbReference>
<dbReference type="InterPro" id="IPR036366">
    <property type="entry name" value="PGBDSf"/>
</dbReference>
<feature type="active site" description="Proton donor/acceptor" evidence="7">
    <location>
        <position position="456"/>
    </location>
</feature>
<sequence length="538" mass="57811">MPAATPAAGAVASGRTRLIHAAFRARRLGRAHSLVPALIAGLLAVAAAPAPVALAQGKAVGDAAKSSVAAEIRAGVSGKYKDFYAPRGYWPLWVEKDRIGPQADALLALIAQSDADGLNPRSYGGRDLEKLIEAADSEGTPKALARADLALSRAFADLVADMRRPARGVKIRYLDAELDTKPPGPADIVRAASLAPSLTDYIQSAGWMSPLYMRLRAARAGYMDKWGGLPAVQIPPDVKLRPGGKVPEIALLRHRMGLSDGVAYDKALVAKVKAFQTDHGLKPDGVAGAMTIGALNDGPARYEHLLALNMERARLLPGPWTRHVVVDAASARLYYYSKGAMDGTMKVVAGAKESPTPLMAGMIRYATLNPYWNIPTDLVERKVAPKILAGGSLKSMRYEALTDWTADAAPLAQSAIDWRAVASGQGEVRVRQLPGGSNAMGRIKFMFPNDLGIYLHDTPQRDLFAKEDRHYSNGCVRLEDAQRLGRWFFGKTPTTDSDAPEQHEPLPQPVPVYLTYLTAVPTATGVQFLPDVYGRDGN</sequence>
<name>A0A5J5I963_9SPHN</name>
<dbReference type="GO" id="GO:0008360">
    <property type="term" value="P:regulation of cell shape"/>
    <property type="evidence" value="ECO:0007669"/>
    <property type="project" value="UniProtKB-UniRule"/>
</dbReference>
<dbReference type="Pfam" id="PF03734">
    <property type="entry name" value="YkuD"/>
    <property type="match status" value="1"/>
</dbReference>
<dbReference type="Proteomes" id="UP000325933">
    <property type="component" value="Unassembled WGS sequence"/>
</dbReference>
<evidence type="ECO:0000313" key="10">
    <source>
        <dbReference type="EMBL" id="KAA9020598.1"/>
    </source>
</evidence>
<evidence type="ECO:0000256" key="7">
    <source>
        <dbReference type="PROSITE-ProRule" id="PRU01373"/>
    </source>
</evidence>
<keyword evidence="4 7" id="KW-0133">Cell shape</keyword>
<feature type="transmembrane region" description="Helical" evidence="8">
    <location>
        <begin position="34"/>
        <end position="54"/>
    </location>
</feature>
<dbReference type="PANTHER" id="PTHR41533">
    <property type="entry name" value="L,D-TRANSPEPTIDASE HI_1667-RELATED"/>
    <property type="match status" value="1"/>
</dbReference>
<proteinExistence type="inferred from homology"/>
<dbReference type="Gene3D" id="2.40.440.10">
    <property type="entry name" value="L,D-transpeptidase catalytic domain-like"/>
    <property type="match status" value="1"/>
</dbReference>
<evidence type="ECO:0000256" key="2">
    <source>
        <dbReference type="ARBA" id="ARBA00005992"/>
    </source>
</evidence>
<evidence type="ECO:0000256" key="3">
    <source>
        <dbReference type="ARBA" id="ARBA00022679"/>
    </source>
</evidence>
<dbReference type="RefSeq" id="WP_150424480.1">
    <property type="nucleotide sequence ID" value="NZ_VYQA01000002.1"/>
</dbReference>
<evidence type="ECO:0000259" key="9">
    <source>
        <dbReference type="PROSITE" id="PS52029"/>
    </source>
</evidence>
<evidence type="ECO:0000313" key="13">
    <source>
        <dbReference type="Proteomes" id="UP000326364"/>
    </source>
</evidence>
<keyword evidence="6 7" id="KW-0961">Cell wall biogenesis/degradation</keyword>
<dbReference type="AlphaFoldDB" id="A0A5J5I963"/>
<comment type="pathway">
    <text evidence="1 7">Cell wall biogenesis; peptidoglycan biosynthesis.</text>
</comment>
<dbReference type="UniPathway" id="UPA00219"/>
<keyword evidence="13" id="KW-1185">Reference proteome</keyword>
<evidence type="ECO:0000256" key="4">
    <source>
        <dbReference type="ARBA" id="ARBA00022960"/>
    </source>
</evidence>
<comment type="caution">
    <text evidence="11">The sequence shown here is derived from an EMBL/GenBank/DDBJ whole genome shotgun (WGS) entry which is preliminary data.</text>
</comment>
<comment type="similarity">
    <text evidence="2">Belongs to the YkuD family.</text>
</comment>
<dbReference type="Gene3D" id="1.10.101.10">
    <property type="entry name" value="PGBD-like superfamily/PGBD"/>
    <property type="match status" value="1"/>
</dbReference>
<evidence type="ECO:0000313" key="12">
    <source>
        <dbReference type="Proteomes" id="UP000325933"/>
    </source>
</evidence>
<organism evidence="11 12">
    <name type="scientific">Sphingobium limneticum</name>
    <dbReference type="NCBI Taxonomy" id="1007511"/>
    <lineage>
        <taxon>Bacteria</taxon>
        <taxon>Pseudomonadati</taxon>
        <taxon>Pseudomonadota</taxon>
        <taxon>Alphaproteobacteria</taxon>
        <taxon>Sphingomonadales</taxon>
        <taxon>Sphingomonadaceae</taxon>
        <taxon>Sphingobium</taxon>
    </lineage>
</organism>
<gene>
    <name evidence="11" type="ORF">F4U95_02670</name>
    <name evidence="10" type="ORF">F4U96_02670</name>
</gene>
<dbReference type="Proteomes" id="UP000326364">
    <property type="component" value="Unassembled WGS sequence"/>
</dbReference>
<keyword evidence="8" id="KW-1133">Transmembrane helix</keyword>
<dbReference type="GO" id="GO:0071555">
    <property type="term" value="P:cell wall organization"/>
    <property type="evidence" value="ECO:0007669"/>
    <property type="project" value="UniProtKB-UniRule"/>
</dbReference>
<dbReference type="CDD" id="cd16913">
    <property type="entry name" value="YkuD_like"/>
    <property type="match status" value="1"/>
</dbReference>
<dbReference type="GO" id="GO:0016740">
    <property type="term" value="F:transferase activity"/>
    <property type="evidence" value="ECO:0007669"/>
    <property type="project" value="UniProtKB-KW"/>
</dbReference>
<evidence type="ECO:0000256" key="1">
    <source>
        <dbReference type="ARBA" id="ARBA00004752"/>
    </source>
</evidence>
<dbReference type="PROSITE" id="PS52029">
    <property type="entry name" value="LD_TPASE"/>
    <property type="match status" value="1"/>
</dbReference>
<dbReference type="InterPro" id="IPR005490">
    <property type="entry name" value="LD_TPept_cat_dom"/>
</dbReference>
<dbReference type="Pfam" id="PF01471">
    <property type="entry name" value="PG_binding_1"/>
    <property type="match status" value="1"/>
</dbReference>
<evidence type="ECO:0000256" key="5">
    <source>
        <dbReference type="ARBA" id="ARBA00022984"/>
    </source>
</evidence>
<dbReference type="InterPro" id="IPR045380">
    <property type="entry name" value="LD_TPept_scaffold_dom"/>
</dbReference>
<dbReference type="EMBL" id="VYQA01000002">
    <property type="protein sequence ID" value="KAA9032923.1"/>
    <property type="molecule type" value="Genomic_DNA"/>
</dbReference>
<dbReference type="GO" id="GO:0004180">
    <property type="term" value="F:carboxypeptidase activity"/>
    <property type="evidence" value="ECO:0007669"/>
    <property type="project" value="UniProtKB-ARBA"/>
</dbReference>
<protein>
    <submittedName>
        <fullName evidence="11">L,D-transpeptidase family protein</fullName>
    </submittedName>
</protein>
<evidence type="ECO:0000256" key="8">
    <source>
        <dbReference type="SAM" id="Phobius"/>
    </source>
</evidence>
<keyword evidence="3" id="KW-0808">Transferase</keyword>
<dbReference type="Pfam" id="PF20142">
    <property type="entry name" value="Scaffold"/>
    <property type="match status" value="1"/>
</dbReference>
<dbReference type="InterPro" id="IPR052905">
    <property type="entry name" value="LD-transpeptidase_YkuD-like"/>
</dbReference>
<feature type="active site" description="Nucleophile" evidence="7">
    <location>
        <position position="475"/>
    </location>
</feature>
<evidence type="ECO:0000313" key="11">
    <source>
        <dbReference type="EMBL" id="KAA9032923.1"/>
    </source>
</evidence>
<evidence type="ECO:0000256" key="6">
    <source>
        <dbReference type="ARBA" id="ARBA00023316"/>
    </source>
</evidence>
<dbReference type="EMBL" id="VYQB01000002">
    <property type="protein sequence ID" value="KAA9020598.1"/>
    <property type="molecule type" value="Genomic_DNA"/>
</dbReference>
<dbReference type="PANTHER" id="PTHR41533:SF2">
    <property type="entry name" value="BLR7131 PROTEIN"/>
    <property type="match status" value="1"/>
</dbReference>
<feature type="domain" description="L,D-TPase catalytic" evidence="9">
    <location>
        <begin position="322"/>
        <end position="497"/>
    </location>
</feature>
<reference evidence="12 13" key="1">
    <citation type="submission" date="2019-09" db="EMBL/GenBank/DDBJ databases">
        <authorList>
            <person name="Feng G."/>
        </authorList>
    </citation>
    <scope>NUCLEOTIDE SEQUENCE [LARGE SCALE GENOMIC DNA]</scope>
    <source>
        <strain evidence="11 12">KACC 19283</strain>
        <strain evidence="10 13">KACC 19284</strain>
    </source>
</reference>
<accession>A0A5J5I963</accession>
<dbReference type="InterPro" id="IPR036365">
    <property type="entry name" value="PGBD-like_sf"/>
</dbReference>
<dbReference type="SUPFAM" id="SSF141523">
    <property type="entry name" value="L,D-transpeptidase catalytic domain-like"/>
    <property type="match status" value="1"/>
</dbReference>
<dbReference type="GO" id="GO:0009252">
    <property type="term" value="P:peptidoglycan biosynthetic process"/>
    <property type="evidence" value="ECO:0007669"/>
    <property type="project" value="UniProtKB-UniPathway"/>
</dbReference>
<keyword evidence="8" id="KW-0472">Membrane</keyword>
<dbReference type="InterPro" id="IPR038063">
    <property type="entry name" value="Transpep_catalytic_dom"/>
</dbReference>
<keyword evidence="8" id="KW-0812">Transmembrane</keyword>
<keyword evidence="5 7" id="KW-0573">Peptidoglycan synthesis</keyword>
<dbReference type="InterPro" id="IPR002477">
    <property type="entry name" value="Peptidoglycan-bd-like"/>
</dbReference>